<name>A0ABY9KUF3_9BACI</name>
<dbReference type="EMBL" id="CP129113">
    <property type="protein sequence ID" value="WLV24501.1"/>
    <property type="molecule type" value="Genomic_DNA"/>
</dbReference>
<accession>A0ABY9KUF3</accession>
<feature type="transmembrane region" description="Helical" evidence="1">
    <location>
        <begin position="12"/>
        <end position="35"/>
    </location>
</feature>
<gene>
    <name evidence="2" type="ORF">QR721_12785</name>
</gene>
<feature type="transmembrane region" description="Helical" evidence="1">
    <location>
        <begin position="124"/>
        <end position="142"/>
    </location>
</feature>
<reference evidence="2" key="1">
    <citation type="submission" date="2023-06" db="EMBL/GenBank/DDBJ databases">
        <title>A Treasure from Seagulls: Isolation and Description of Aciduricobacillus qingdaonensis gen. nov., sp. nov., a Rare Obligately Uric Acid-utilizing Member in the Family Bacillaceae.</title>
        <authorList>
            <person name="Liu W."/>
            <person name="Wang B."/>
        </authorList>
    </citation>
    <scope>NUCLEOTIDE SEQUENCE</scope>
    <source>
        <strain evidence="2">44XB</strain>
    </source>
</reference>
<keyword evidence="3" id="KW-1185">Reference proteome</keyword>
<sequence>MSKVRKEKNSLMTMVTLIVIGLIAGSILAGLLKIVQVLSGNEAYPLLFNMDYIPLLKQWNDVTGAGYIFHYVTCIASVIFLFYLLRQFSWQYKIWPYIALFGAGGGALYFLSALTEAKPAPDDFFAWLCWTVGHFIFGYVSGRLIQFIHQFKGGDI</sequence>
<keyword evidence="1" id="KW-1133">Transmembrane helix</keyword>
<protein>
    <recommendedName>
        <fullName evidence="4">DUF1440 domain-containing protein</fullName>
    </recommendedName>
</protein>
<keyword evidence="1" id="KW-0472">Membrane</keyword>
<evidence type="ECO:0000313" key="3">
    <source>
        <dbReference type="Proteomes" id="UP001180087"/>
    </source>
</evidence>
<dbReference type="Proteomes" id="UP001180087">
    <property type="component" value="Chromosome"/>
</dbReference>
<organism evidence="2 3">
    <name type="scientific">Aciduricibacillus chroicocephali</name>
    <dbReference type="NCBI Taxonomy" id="3054939"/>
    <lineage>
        <taxon>Bacteria</taxon>
        <taxon>Bacillati</taxon>
        <taxon>Bacillota</taxon>
        <taxon>Bacilli</taxon>
        <taxon>Bacillales</taxon>
        <taxon>Bacillaceae</taxon>
        <taxon>Aciduricibacillus</taxon>
    </lineage>
</organism>
<evidence type="ECO:0000256" key="1">
    <source>
        <dbReference type="SAM" id="Phobius"/>
    </source>
</evidence>
<evidence type="ECO:0000313" key="2">
    <source>
        <dbReference type="EMBL" id="WLV24501.1"/>
    </source>
</evidence>
<keyword evidence="1" id="KW-0812">Transmembrane</keyword>
<feature type="transmembrane region" description="Helical" evidence="1">
    <location>
        <begin position="94"/>
        <end position="112"/>
    </location>
</feature>
<dbReference type="RefSeq" id="WP_348027594.1">
    <property type="nucleotide sequence ID" value="NZ_CP129113.1"/>
</dbReference>
<feature type="transmembrane region" description="Helical" evidence="1">
    <location>
        <begin position="64"/>
        <end position="85"/>
    </location>
</feature>
<evidence type="ECO:0008006" key="4">
    <source>
        <dbReference type="Google" id="ProtNLM"/>
    </source>
</evidence>
<proteinExistence type="predicted"/>